<dbReference type="InterPro" id="IPR046521">
    <property type="entry name" value="DUF6698"/>
</dbReference>
<keyword evidence="3" id="KW-1185">Reference proteome</keyword>
<dbReference type="AlphaFoldDB" id="A0A4Z0A7N2"/>
<dbReference type="OrthoDB" id="3220614at2759"/>
<evidence type="ECO:0000313" key="3">
    <source>
        <dbReference type="Proteomes" id="UP000298061"/>
    </source>
</evidence>
<evidence type="ECO:0000313" key="2">
    <source>
        <dbReference type="EMBL" id="TFY82313.1"/>
    </source>
</evidence>
<dbReference type="Proteomes" id="UP000298061">
    <property type="component" value="Unassembled WGS sequence"/>
</dbReference>
<dbReference type="STRING" id="135208.A0A4Z0A7N2"/>
<gene>
    <name evidence="2" type="ORF">EWM64_g1703</name>
</gene>
<name>A0A4Z0A7N2_9AGAM</name>
<organism evidence="2 3">
    <name type="scientific">Hericium alpestre</name>
    <dbReference type="NCBI Taxonomy" id="135208"/>
    <lineage>
        <taxon>Eukaryota</taxon>
        <taxon>Fungi</taxon>
        <taxon>Dikarya</taxon>
        <taxon>Basidiomycota</taxon>
        <taxon>Agaricomycotina</taxon>
        <taxon>Agaricomycetes</taxon>
        <taxon>Russulales</taxon>
        <taxon>Hericiaceae</taxon>
        <taxon>Hericium</taxon>
    </lineage>
</organism>
<accession>A0A4Z0A7N2</accession>
<feature type="compositionally biased region" description="Polar residues" evidence="1">
    <location>
        <begin position="346"/>
        <end position="359"/>
    </location>
</feature>
<comment type="caution">
    <text evidence="2">The sequence shown here is derived from an EMBL/GenBank/DDBJ whole genome shotgun (WGS) entry which is preliminary data.</text>
</comment>
<protein>
    <submittedName>
        <fullName evidence="2">Uncharacterized protein</fullName>
    </submittedName>
</protein>
<evidence type="ECO:0000256" key="1">
    <source>
        <dbReference type="SAM" id="MobiDB-lite"/>
    </source>
</evidence>
<proteinExistence type="predicted"/>
<reference evidence="2 3" key="1">
    <citation type="submission" date="2019-02" db="EMBL/GenBank/DDBJ databases">
        <title>Genome sequencing of the rare red list fungi Hericium alpestre (H. flagellum).</title>
        <authorList>
            <person name="Buettner E."/>
            <person name="Kellner H."/>
        </authorList>
    </citation>
    <scope>NUCLEOTIDE SEQUENCE [LARGE SCALE GENOMIC DNA]</scope>
    <source>
        <strain evidence="2 3">DSM 108284</strain>
    </source>
</reference>
<feature type="region of interest" description="Disordered" evidence="1">
    <location>
        <begin position="340"/>
        <end position="359"/>
    </location>
</feature>
<dbReference type="EMBL" id="SFCI01000120">
    <property type="protein sequence ID" value="TFY82313.1"/>
    <property type="molecule type" value="Genomic_DNA"/>
</dbReference>
<sequence>MTDTPAPTPAQLTPAQGEKHKTLNDVIEETQTPTGCSKKKPKLGYRHFGRVMAWLVDPFTAPMNLINEGIKTLDIEDPPKNEADPETHLYWSFQALIKVAPSLQAAINDTEGTNVDAFIDINNQLKKARLSGHSDDTNKIKAAIGDILQVLNLIKPGNPPFPMATLKSTCGFVNDVSALLLTPALWQAHLNPNIIEEVRRMEHEITADDFPAFMYENNQCANPDDLKVGLCRGPLLVHVFRHLWLAPSAALNAEGTPKTCKKGNAVVYHVTTATPCSIAYAAIQTRFALSNATTWSDVDGTFDVQAFYWNTVELFTDGGDWAHEMLAWWNKTIFRSRAGHQPTAEGVQTASDKPAGSSISKIAQQRADKGCTVLAASVVNTA</sequence>
<dbReference type="Pfam" id="PF20414">
    <property type="entry name" value="DUF6698"/>
    <property type="match status" value="1"/>
</dbReference>